<keyword evidence="1" id="KW-0732">Signal</keyword>
<evidence type="ECO:0000256" key="2">
    <source>
        <dbReference type="SAM" id="MobiDB-lite"/>
    </source>
</evidence>
<protein>
    <submittedName>
        <fullName evidence="5">Calcineurin</fullName>
    </submittedName>
</protein>
<dbReference type="GO" id="GO:0046872">
    <property type="term" value="F:metal ion binding"/>
    <property type="evidence" value="ECO:0007669"/>
    <property type="project" value="InterPro"/>
</dbReference>
<dbReference type="AlphaFoldDB" id="A0A0A2F2Y4"/>
<dbReference type="PANTHER" id="PTHR22953">
    <property type="entry name" value="ACID PHOSPHATASE RELATED"/>
    <property type="match status" value="1"/>
</dbReference>
<dbReference type="PANTHER" id="PTHR22953:SF153">
    <property type="entry name" value="PURPLE ACID PHOSPHATASE"/>
    <property type="match status" value="1"/>
</dbReference>
<dbReference type="Gene3D" id="2.60.40.380">
    <property type="entry name" value="Purple acid phosphatase-like, N-terminal"/>
    <property type="match status" value="1"/>
</dbReference>
<dbReference type="Gene3D" id="3.60.21.10">
    <property type="match status" value="1"/>
</dbReference>
<feature type="region of interest" description="Disordered" evidence="2">
    <location>
        <begin position="469"/>
        <end position="489"/>
    </location>
</feature>
<dbReference type="RefSeq" id="WP_039426168.1">
    <property type="nucleotide sequence ID" value="NZ_JRAK01000129.1"/>
</dbReference>
<dbReference type="InterPro" id="IPR029052">
    <property type="entry name" value="Metallo-depent_PP-like"/>
</dbReference>
<name>A0A0A2F2Y4_9PORP</name>
<dbReference type="InterPro" id="IPR039331">
    <property type="entry name" value="PAPs-like"/>
</dbReference>
<evidence type="ECO:0000259" key="4">
    <source>
        <dbReference type="Pfam" id="PF16656"/>
    </source>
</evidence>
<dbReference type="SUPFAM" id="SSF56300">
    <property type="entry name" value="Metallo-dependent phosphatases"/>
    <property type="match status" value="1"/>
</dbReference>
<sequence length="489" mass="56605">MRKKRSNPYYQVSRRKFSKRNSGRRYSRKRRRNGRRWGLVISLLLLVALGIWVAKRYRAWFVSPAEVSYTVPHTIDRLTLTPGEDFLTQRTVSWRCDTLPQDSWLDYRSLDGTDADTLLISLPAEGKEVVTRAGRNYYYHAKINGLKPGRTYTYRVKTGEQTSPWYRFSIPDSSAATDFIYIGDVQDPGNGGSQALLQRLRTLHPDPDFLALGGDQIEGPTDFYWEVWHRAIGDWTASTPVIAATGNHEYIKGLKRQLDPRWVPQYNYPANGPKGFERRSYYIDFPYMRLIVMDSNDIQWPASVFNHRTWLKNALETTVQPWKIVMFHHGVYSVRQGRMNPIIRYGFRSILEEGGADLVLQGHDHAYSRITTKTESGTKTTPVYIISSASPKHYRNGFSEQHDRIGSGLYLYQTIHVTQGEIRYRSTTFDNRPYDDLHLKKVGGLTTVKDNAEDWKEIFAFDNFADSKKGRKKRAHYRQAAQERAAGHR</sequence>
<dbReference type="InterPro" id="IPR015914">
    <property type="entry name" value="PAPs_N"/>
</dbReference>
<dbReference type="EMBL" id="JRAK01000129">
    <property type="protein sequence ID" value="KGN85381.1"/>
    <property type="molecule type" value="Genomic_DNA"/>
</dbReference>
<reference evidence="5 6" key="1">
    <citation type="submission" date="2014-08" db="EMBL/GenBank/DDBJ databases">
        <title>Porphyromonas gulae strain:COT-052_OH3439 Genome sequencing.</title>
        <authorList>
            <person name="Wallis C."/>
            <person name="Deusch O."/>
            <person name="O'Flynn C."/>
            <person name="Davis I."/>
            <person name="Jospin G."/>
            <person name="Darling A.E."/>
            <person name="Coil D.A."/>
            <person name="Alexiev A."/>
            <person name="Horsfall A."/>
            <person name="Kirkwood N."/>
            <person name="Harris S."/>
            <person name="Eisen J.A."/>
        </authorList>
    </citation>
    <scope>NUCLEOTIDE SEQUENCE [LARGE SCALE GENOMIC DNA]</scope>
    <source>
        <strain evidence="6">COT-052 OH3439</strain>
    </source>
</reference>
<feature type="domain" description="Purple acid phosphatase N-terminal" evidence="4">
    <location>
        <begin position="77"/>
        <end position="168"/>
    </location>
</feature>
<evidence type="ECO:0000256" key="1">
    <source>
        <dbReference type="ARBA" id="ARBA00022729"/>
    </source>
</evidence>
<feature type="domain" description="Calcineurin-like phosphoesterase" evidence="3">
    <location>
        <begin position="179"/>
        <end position="367"/>
    </location>
</feature>
<comment type="caution">
    <text evidence="5">The sequence shown here is derived from an EMBL/GenBank/DDBJ whole genome shotgun (WGS) entry which is preliminary data.</text>
</comment>
<evidence type="ECO:0000259" key="3">
    <source>
        <dbReference type="Pfam" id="PF00149"/>
    </source>
</evidence>
<dbReference type="SUPFAM" id="SSF49363">
    <property type="entry name" value="Purple acid phosphatase, N-terminal domain"/>
    <property type="match status" value="1"/>
</dbReference>
<organism evidence="5 6">
    <name type="scientific">Porphyromonas gulae</name>
    <dbReference type="NCBI Taxonomy" id="111105"/>
    <lineage>
        <taxon>Bacteria</taxon>
        <taxon>Pseudomonadati</taxon>
        <taxon>Bacteroidota</taxon>
        <taxon>Bacteroidia</taxon>
        <taxon>Bacteroidales</taxon>
        <taxon>Porphyromonadaceae</taxon>
        <taxon>Porphyromonas</taxon>
    </lineage>
</organism>
<dbReference type="Pfam" id="PF16656">
    <property type="entry name" value="Pur_ac_phosph_N"/>
    <property type="match status" value="1"/>
</dbReference>
<proteinExistence type="predicted"/>
<dbReference type="InterPro" id="IPR008963">
    <property type="entry name" value="Purple_acid_Pase-like_N"/>
</dbReference>
<dbReference type="InterPro" id="IPR004843">
    <property type="entry name" value="Calcineurin-like_PHP"/>
</dbReference>
<evidence type="ECO:0000313" key="6">
    <source>
        <dbReference type="Proteomes" id="UP000030146"/>
    </source>
</evidence>
<keyword evidence="6" id="KW-1185">Reference proteome</keyword>
<gene>
    <name evidence="5" type="ORF">HR15_09810</name>
</gene>
<dbReference type="Pfam" id="PF00149">
    <property type="entry name" value="Metallophos"/>
    <property type="match status" value="1"/>
</dbReference>
<dbReference type="Proteomes" id="UP000030146">
    <property type="component" value="Unassembled WGS sequence"/>
</dbReference>
<evidence type="ECO:0000313" key="5">
    <source>
        <dbReference type="EMBL" id="KGN85381.1"/>
    </source>
</evidence>
<accession>A0A0A2F2Y4</accession>
<dbReference type="GO" id="GO:0003993">
    <property type="term" value="F:acid phosphatase activity"/>
    <property type="evidence" value="ECO:0007669"/>
    <property type="project" value="InterPro"/>
</dbReference>